<organism evidence="3 4">
    <name type="scientific">Pseudoduganella namucuonensis</name>
    <dbReference type="NCBI Taxonomy" id="1035707"/>
    <lineage>
        <taxon>Bacteria</taxon>
        <taxon>Pseudomonadati</taxon>
        <taxon>Pseudomonadota</taxon>
        <taxon>Betaproteobacteria</taxon>
        <taxon>Burkholderiales</taxon>
        <taxon>Oxalobacteraceae</taxon>
        <taxon>Telluria group</taxon>
        <taxon>Pseudoduganella</taxon>
    </lineage>
</organism>
<sequence>MRITTTLPAAALALLLTGCASLSGDSGFGAVAQATQERIGQQGKLLRTDEDRKALADLLQTKLKQPLTADDAVHIALLNNRGLQATYWSLGVAEADLVQAGSLQNPAFGFKRTHGGGDTAIERTLTLNLVNLITLPLSSRIEARRFEQAKLTVANEALKVAADTRRAYYEAVAAAHSQEYARQVRDAAEAGAELGQRMQKAGNWSKLDAAREQAFHADAYAEAARADKQVVASREKLVRLLGLTGADISADKGFKLPPHLPELPSAPRELADTEQAAIDNRLDIQAARLDTEHTASSLGLTRATRFVNVLELGGIRESASGEPKSRGYEITLEIPLFDWGTARAARAEAVYMQSVNKLAETAANARSEARESYQDYRGSYELARHYRDSVIPLRRQISQETMLRYNGMLASVFELLADAREQSTAVSAYINALKDFWIAETSLEAAVGGKLPATGTEKTGVKP</sequence>
<dbReference type="InterPro" id="IPR010131">
    <property type="entry name" value="MdtP/NodT-like"/>
</dbReference>
<evidence type="ECO:0000313" key="4">
    <source>
        <dbReference type="Proteomes" id="UP000199391"/>
    </source>
</evidence>
<dbReference type="PROSITE" id="PS51257">
    <property type="entry name" value="PROKAR_LIPOPROTEIN"/>
    <property type="match status" value="1"/>
</dbReference>
<proteinExistence type="inferred from homology"/>
<dbReference type="AlphaFoldDB" id="A0A1I7GRI3"/>
<dbReference type="OrthoDB" id="8554634at2"/>
<dbReference type="PANTHER" id="PTHR30203">
    <property type="entry name" value="OUTER MEMBRANE CATION EFFLUX PROTEIN"/>
    <property type="match status" value="1"/>
</dbReference>
<comment type="similarity">
    <text evidence="1">Belongs to the outer membrane factor (OMF) (TC 1.B.17) family.</text>
</comment>
<dbReference type="PANTHER" id="PTHR30203:SF24">
    <property type="entry name" value="BLR4935 PROTEIN"/>
    <property type="match status" value="1"/>
</dbReference>
<dbReference type="InterPro" id="IPR003423">
    <property type="entry name" value="OMP_efflux"/>
</dbReference>
<accession>A0A1I7GRI3</accession>
<reference evidence="4" key="1">
    <citation type="submission" date="2016-10" db="EMBL/GenBank/DDBJ databases">
        <authorList>
            <person name="Varghese N."/>
            <person name="Submissions S."/>
        </authorList>
    </citation>
    <scope>NUCLEOTIDE SEQUENCE [LARGE SCALE GENOMIC DNA]</scope>
    <source>
        <strain evidence="4">CGMCC 1.11014</strain>
    </source>
</reference>
<protein>
    <submittedName>
        <fullName evidence="3">Outer membrane protein TolC</fullName>
    </submittedName>
</protein>
<evidence type="ECO:0000313" key="3">
    <source>
        <dbReference type="EMBL" id="SFU50866.1"/>
    </source>
</evidence>
<name>A0A1I7GRI3_9BURK</name>
<keyword evidence="4" id="KW-1185">Reference proteome</keyword>
<dbReference type="Gene3D" id="1.20.1600.10">
    <property type="entry name" value="Outer membrane efflux proteins (OEP)"/>
    <property type="match status" value="1"/>
</dbReference>
<dbReference type="Proteomes" id="UP000199391">
    <property type="component" value="Unassembled WGS sequence"/>
</dbReference>
<dbReference type="EMBL" id="FPBO01000004">
    <property type="protein sequence ID" value="SFU50866.1"/>
    <property type="molecule type" value="Genomic_DNA"/>
</dbReference>
<evidence type="ECO:0000256" key="1">
    <source>
        <dbReference type="ARBA" id="ARBA00007613"/>
    </source>
</evidence>
<dbReference type="Pfam" id="PF02321">
    <property type="entry name" value="OEP"/>
    <property type="match status" value="1"/>
</dbReference>
<feature type="signal peptide" evidence="2">
    <location>
        <begin position="1"/>
        <end position="23"/>
    </location>
</feature>
<dbReference type="SUPFAM" id="SSF56954">
    <property type="entry name" value="Outer membrane efflux proteins (OEP)"/>
    <property type="match status" value="1"/>
</dbReference>
<gene>
    <name evidence="3" type="ORF">SAMN05216552_100441</name>
</gene>
<feature type="chain" id="PRO_5011757273" evidence="2">
    <location>
        <begin position="24"/>
        <end position="463"/>
    </location>
</feature>
<dbReference type="GO" id="GO:0015562">
    <property type="term" value="F:efflux transmembrane transporter activity"/>
    <property type="evidence" value="ECO:0007669"/>
    <property type="project" value="InterPro"/>
</dbReference>
<dbReference type="RefSeq" id="WP_093554464.1">
    <property type="nucleotide sequence ID" value="NZ_FPBO01000004.1"/>
</dbReference>
<dbReference type="STRING" id="1035707.SAMN05216552_100441"/>
<keyword evidence="2" id="KW-0732">Signal</keyword>
<evidence type="ECO:0000256" key="2">
    <source>
        <dbReference type="SAM" id="SignalP"/>
    </source>
</evidence>